<evidence type="ECO:0000256" key="2">
    <source>
        <dbReference type="ARBA" id="ARBA00008109"/>
    </source>
</evidence>
<dbReference type="NCBIfam" id="TIGR01494">
    <property type="entry name" value="ATPase_P-type"/>
    <property type="match status" value="1"/>
</dbReference>
<evidence type="ECO:0000256" key="4">
    <source>
        <dbReference type="ARBA" id="ARBA00022723"/>
    </source>
</evidence>
<evidence type="ECO:0000256" key="6">
    <source>
        <dbReference type="ARBA" id="ARBA00022840"/>
    </source>
</evidence>
<comment type="cofactor">
    <cofactor evidence="14">
        <name>Mg(2+)</name>
        <dbReference type="ChEBI" id="CHEBI:18420"/>
    </cofactor>
</comment>
<feature type="domain" description="P-type ATPase C-terminal" evidence="17">
    <location>
        <begin position="817"/>
        <end position="1066"/>
    </location>
</feature>
<comment type="catalytic activity">
    <reaction evidence="11 15">
        <text>ATP + H2O + phospholipidSide 1 = ADP + phosphate + phospholipidSide 2.</text>
        <dbReference type="EC" id="7.6.2.1"/>
    </reaction>
</comment>
<dbReference type="InterPro" id="IPR006539">
    <property type="entry name" value="P-type_ATPase_IV"/>
</dbReference>
<evidence type="ECO:0000259" key="16">
    <source>
        <dbReference type="Pfam" id="PF16209"/>
    </source>
</evidence>
<dbReference type="InterPro" id="IPR032631">
    <property type="entry name" value="P-type_ATPase_N"/>
</dbReference>
<evidence type="ECO:0000256" key="1">
    <source>
        <dbReference type="ARBA" id="ARBA00004141"/>
    </source>
</evidence>
<dbReference type="PANTHER" id="PTHR24092:SF150">
    <property type="entry name" value="PHOSPHOLIPID-TRANSPORTING ATPASE"/>
    <property type="match status" value="1"/>
</dbReference>
<feature type="transmembrane region" description="Helical" evidence="15">
    <location>
        <begin position="1038"/>
        <end position="1059"/>
    </location>
</feature>
<keyword evidence="3 15" id="KW-0812">Transmembrane</keyword>
<feature type="binding site" evidence="13">
    <location>
        <position position="771"/>
    </location>
    <ligand>
        <name>ATP</name>
        <dbReference type="ChEBI" id="CHEBI:30616"/>
    </ligand>
</feature>
<dbReference type="InterPro" id="IPR032630">
    <property type="entry name" value="P_typ_ATPase_c"/>
</dbReference>
<feature type="transmembrane region" description="Helical" evidence="15">
    <location>
        <begin position="931"/>
        <end position="952"/>
    </location>
</feature>
<dbReference type="Gene3D" id="2.70.150.10">
    <property type="entry name" value="Calcium-transporting ATPase, cytoplasmic transduction domain A"/>
    <property type="match status" value="1"/>
</dbReference>
<dbReference type="NCBIfam" id="TIGR01652">
    <property type="entry name" value="ATPase-Plipid"/>
    <property type="match status" value="1"/>
</dbReference>
<dbReference type="AlphaFoldDB" id="G0UZV5"/>
<feature type="binding site" evidence="13">
    <location>
        <position position="794"/>
    </location>
    <ligand>
        <name>ATP</name>
        <dbReference type="ChEBI" id="CHEBI:30616"/>
    </ligand>
</feature>
<feature type="transmembrane region" description="Helical" evidence="15">
    <location>
        <begin position="71"/>
        <end position="88"/>
    </location>
</feature>
<keyword evidence="4 14" id="KW-0479">Metal-binding</keyword>
<evidence type="ECO:0000256" key="8">
    <source>
        <dbReference type="ARBA" id="ARBA00022967"/>
    </source>
</evidence>
<dbReference type="GO" id="GO:0045332">
    <property type="term" value="P:phospholipid translocation"/>
    <property type="evidence" value="ECO:0007669"/>
    <property type="project" value="TreeGrafter"/>
</dbReference>
<evidence type="ECO:0000256" key="5">
    <source>
        <dbReference type="ARBA" id="ARBA00022741"/>
    </source>
</evidence>
<keyword evidence="10 15" id="KW-0472">Membrane</keyword>
<evidence type="ECO:0000256" key="13">
    <source>
        <dbReference type="PIRSR" id="PIRSR606539-2"/>
    </source>
</evidence>
<dbReference type="SUPFAM" id="SSF56784">
    <property type="entry name" value="HAD-like"/>
    <property type="match status" value="1"/>
</dbReference>
<dbReference type="InterPro" id="IPR008250">
    <property type="entry name" value="ATPase_P-typ_transduc_dom_A_sf"/>
</dbReference>
<protein>
    <recommendedName>
        <fullName evidence="15">Phospholipid-transporting ATPase</fullName>
        <ecNumber evidence="15">7.6.2.1</ecNumber>
    </recommendedName>
</protein>
<feature type="binding site" evidence="13">
    <location>
        <position position="486"/>
    </location>
    <ligand>
        <name>ATP</name>
        <dbReference type="ChEBI" id="CHEBI:30616"/>
    </ligand>
</feature>
<evidence type="ECO:0000259" key="17">
    <source>
        <dbReference type="Pfam" id="PF16212"/>
    </source>
</evidence>
<comment type="similarity">
    <text evidence="2 15">Belongs to the cation transport ATPase (P-type) (TC 3.A.3) family. Type IV subfamily.</text>
</comment>
<feature type="binding site" evidence="14">
    <location>
        <position position="407"/>
    </location>
    <ligand>
        <name>Mg(2+)</name>
        <dbReference type="ChEBI" id="CHEBI:18420"/>
    </ligand>
</feature>
<dbReference type="InterPro" id="IPR036412">
    <property type="entry name" value="HAD-like_sf"/>
</dbReference>
<evidence type="ECO:0000256" key="14">
    <source>
        <dbReference type="PIRSR" id="PIRSR606539-3"/>
    </source>
</evidence>
<keyword evidence="9 15" id="KW-1133">Transmembrane helix</keyword>
<feature type="binding site" evidence="13">
    <location>
        <position position="527"/>
    </location>
    <ligand>
        <name>ATP</name>
        <dbReference type="ChEBI" id="CHEBI:30616"/>
    </ligand>
</feature>
<comment type="subcellular location">
    <subcellularLocation>
        <location evidence="1 15">Membrane</location>
        <topology evidence="1 15">Multi-pass membrane protein</topology>
    </subcellularLocation>
</comment>
<feature type="binding site" evidence="13">
    <location>
        <position position="408"/>
    </location>
    <ligand>
        <name>ATP</name>
        <dbReference type="ChEBI" id="CHEBI:30616"/>
    </ligand>
</feature>
<dbReference type="GO" id="GO:0005886">
    <property type="term" value="C:plasma membrane"/>
    <property type="evidence" value="ECO:0007669"/>
    <property type="project" value="TreeGrafter"/>
</dbReference>
<evidence type="ECO:0000256" key="10">
    <source>
        <dbReference type="ARBA" id="ARBA00023136"/>
    </source>
</evidence>
<accession>G0UZV5</accession>
<feature type="transmembrane region" description="Helical" evidence="15">
    <location>
        <begin position="995"/>
        <end position="1018"/>
    </location>
</feature>
<dbReference type="SFLD" id="SFLDS00003">
    <property type="entry name" value="Haloacid_Dehalogenase"/>
    <property type="match status" value="1"/>
</dbReference>
<gene>
    <name evidence="18" type="ORF">TCIL3000_11_3220</name>
</gene>
<evidence type="ECO:0000256" key="9">
    <source>
        <dbReference type="ARBA" id="ARBA00022989"/>
    </source>
</evidence>
<feature type="transmembrane region" description="Helical" evidence="15">
    <location>
        <begin position="335"/>
        <end position="359"/>
    </location>
</feature>
<dbReference type="PANTHER" id="PTHR24092">
    <property type="entry name" value="PROBABLE PHOSPHOLIPID-TRANSPORTING ATPASE"/>
    <property type="match status" value="1"/>
</dbReference>
<dbReference type="SUPFAM" id="SSF81653">
    <property type="entry name" value="Calcium ATPase, transduction domain A"/>
    <property type="match status" value="1"/>
</dbReference>
<feature type="binding site" evidence="13">
    <location>
        <position position="407"/>
    </location>
    <ligand>
        <name>ATP</name>
        <dbReference type="ChEBI" id="CHEBI:30616"/>
    </ligand>
</feature>
<evidence type="ECO:0000256" key="7">
    <source>
        <dbReference type="ARBA" id="ARBA00022842"/>
    </source>
</evidence>
<dbReference type="Gene3D" id="3.40.50.1000">
    <property type="entry name" value="HAD superfamily/HAD-like"/>
    <property type="match status" value="1"/>
</dbReference>
<evidence type="ECO:0000313" key="18">
    <source>
        <dbReference type="EMBL" id="CCC94924.1"/>
    </source>
</evidence>
<feature type="binding site" evidence="13">
    <location>
        <position position="409"/>
    </location>
    <ligand>
        <name>ATP</name>
        <dbReference type="ChEBI" id="CHEBI:30616"/>
    </ligand>
</feature>
<dbReference type="InterPro" id="IPR023298">
    <property type="entry name" value="ATPase_P-typ_TM_dom_sf"/>
</dbReference>
<dbReference type="Pfam" id="PF13246">
    <property type="entry name" value="Cation_ATPase"/>
    <property type="match status" value="1"/>
</dbReference>
<keyword evidence="8 15" id="KW-1278">Translocase</keyword>
<dbReference type="Pfam" id="PF16212">
    <property type="entry name" value="PhoLip_ATPase_C"/>
    <property type="match status" value="1"/>
</dbReference>
<dbReference type="InterPro" id="IPR023299">
    <property type="entry name" value="ATPase_P-typ_cyto_dom_N"/>
</dbReference>
<feature type="active site" description="4-aspartylphosphate intermediate" evidence="12">
    <location>
        <position position="407"/>
    </location>
</feature>
<dbReference type="FunFam" id="3.40.50.1000:FF:000203">
    <property type="entry name" value="Phospholipid-transporting ATPase"/>
    <property type="match status" value="1"/>
</dbReference>
<keyword evidence="6 13" id="KW-0067">ATP-binding</keyword>
<dbReference type="SUPFAM" id="SSF81665">
    <property type="entry name" value="Calcium ATPase, transmembrane domain M"/>
    <property type="match status" value="1"/>
</dbReference>
<organism evidence="18">
    <name type="scientific">Trypanosoma congolense (strain IL3000)</name>
    <dbReference type="NCBI Taxonomy" id="1068625"/>
    <lineage>
        <taxon>Eukaryota</taxon>
        <taxon>Discoba</taxon>
        <taxon>Euglenozoa</taxon>
        <taxon>Kinetoplastea</taxon>
        <taxon>Metakinetoplastina</taxon>
        <taxon>Trypanosomatida</taxon>
        <taxon>Trypanosomatidae</taxon>
        <taxon>Trypanosoma</taxon>
        <taxon>Nannomonas</taxon>
    </lineage>
</organism>
<feature type="binding site" evidence="13">
    <location>
        <position position="765"/>
    </location>
    <ligand>
        <name>ATP</name>
        <dbReference type="ChEBI" id="CHEBI:30616"/>
    </ligand>
</feature>
<feature type="binding site" evidence="14">
    <location>
        <position position="795"/>
    </location>
    <ligand>
        <name>Mg(2+)</name>
        <dbReference type="ChEBI" id="CHEBI:18420"/>
    </ligand>
</feature>
<dbReference type="GO" id="GO:0016887">
    <property type="term" value="F:ATP hydrolysis activity"/>
    <property type="evidence" value="ECO:0007669"/>
    <property type="project" value="InterPro"/>
</dbReference>
<dbReference type="Pfam" id="PF16209">
    <property type="entry name" value="PhoLip_ATPase_N"/>
    <property type="match status" value="1"/>
</dbReference>
<dbReference type="SFLD" id="SFLDG00002">
    <property type="entry name" value="C1.7:_P-type_atpase_like"/>
    <property type="match status" value="1"/>
</dbReference>
<keyword evidence="5 13" id="KW-0547">Nucleotide-binding</keyword>
<evidence type="ECO:0000256" key="3">
    <source>
        <dbReference type="ARBA" id="ARBA00022692"/>
    </source>
</evidence>
<dbReference type="SUPFAM" id="SSF81660">
    <property type="entry name" value="Metal cation-transporting ATPase, ATP-binding domain N"/>
    <property type="match status" value="1"/>
</dbReference>
<evidence type="ECO:0000256" key="11">
    <source>
        <dbReference type="ARBA" id="ARBA00034036"/>
    </source>
</evidence>
<dbReference type="PROSITE" id="PS00154">
    <property type="entry name" value="ATPASE_E1_E2"/>
    <property type="match status" value="1"/>
</dbReference>
<feature type="binding site" evidence="14">
    <location>
        <position position="791"/>
    </location>
    <ligand>
        <name>Mg(2+)</name>
        <dbReference type="ChEBI" id="CHEBI:18420"/>
    </ligand>
</feature>
<dbReference type="GO" id="GO:0140326">
    <property type="term" value="F:ATPase-coupled intramembrane lipid transporter activity"/>
    <property type="evidence" value="ECO:0007669"/>
    <property type="project" value="UniProtKB-EC"/>
</dbReference>
<feature type="binding site" evidence="13">
    <location>
        <position position="668"/>
    </location>
    <ligand>
        <name>ATP</name>
        <dbReference type="ChEBI" id="CHEBI:30616"/>
    </ligand>
</feature>
<feature type="binding site" evidence="13">
    <location>
        <position position="669"/>
    </location>
    <ligand>
        <name>ATP</name>
        <dbReference type="ChEBI" id="CHEBI:30616"/>
    </ligand>
</feature>
<evidence type="ECO:0000256" key="15">
    <source>
        <dbReference type="RuleBase" id="RU362033"/>
    </source>
</evidence>
<feature type="transmembrane region" description="Helical" evidence="15">
    <location>
        <begin position="296"/>
        <end position="315"/>
    </location>
</feature>
<feature type="binding site" evidence="13">
    <location>
        <position position="795"/>
    </location>
    <ligand>
        <name>ATP</name>
        <dbReference type="ChEBI" id="CHEBI:30616"/>
    </ligand>
</feature>
<dbReference type="PRINTS" id="PR00119">
    <property type="entry name" value="CATATPASE"/>
</dbReference>
<sequence>MKRCFTCSSCYGRVKEEEEEEAEVPSGETMVYMNDLEANEAFNYPDNFIRTSHYTLLSFLPLGLWMQLKRASNFYFFTCMCLTLIPGVSPVAPITAILPLVFVVAVSMVKEGLEEYRRYSADKIANSVEVEVLVNGKIELMPSRDIRVGNVVRVSNGEEVRADLLCLSTSDEEGYVYIDMCNLDGETSLKCREAVEQTASLRTPEEIQGKTMKIITTGPDPELHSWAGCIEYEDEGYAVDIRHFVCRGSVLRKTDWIWGVVVYAGSDTKMFRNLKDHPIKVSDLDSKLNRMIYSTMIFQMITLIILSTLAVLWNIKHKNHWYITVYTTEYSAVTIWLRSFVTFYLLLSYFIPISLFVTIEVCKAVQMYWMAHDNKMMANVGGRQRRCRPNTSNLNEQLAMVRFIFTDKTGTLTENIMTFKQGDFHGYRINVDDENSDPTEYLDHTSPAREAAYEYFLALSVCNTVQPSEDPDDPQKTLYDGASPDEVALVTMASQYGFRLLKRTAQEMRLVVEGVERIYKILATLEFSPERKMMSIIVQDTRTKHIVLFTKGADSSLLPRLSMNQQSQNYVGTLRGSLADMSACGLRTLVLGRRFLLPEEFEKWHVLYKQAGKKLADRSAALDNVCLQIEDDLWPVGATAIEDKLQDAVPETVAFFLEANVIIWMLTGDKRETAVTIGATARLCDPRQDSIMHIDIGSLDPNDPKASSKAENDLLAVERELNRVAMAGTKCVIVIDGPALTTSMENHFDLFLGVSSRVNSAICCRLTPLQKANVVRMFQVSTGLTALAIGDGANDVSMIQEGRVGIGIIGLEGSQAALSADYAIPRFKHLLHLLAVHGRYSVLRNSNCILVSFYKNAVIGVMMMLFCFYSGYSGGTIFDGWLLTFYNIILTSAPPFLIGIFDEDLPEEVLLTRPDLFAQLSRGLYFNMSTVLRWFVEAMFHGVAFFYCFHSTLGALDWTQQNNISFLELGTMELVFVVTVVLIRCGLLIRYWRPIHVLGIFFSFLVTMLCVAVYSSFLSLWDTTIYYHAFTLWSGMKFWVYLLLFSGFVIAINLSLTYIQKRAYPTLRDLAHEEWLMGVVPPVVEELHSFSIQKERSSTLEKVADV</sequence>
<feature type="binding site" evidence="13">
    <location>
        <position position="667"/>
    </location>
    <ligand>
        <name>ATP</name>
        <dbReference type="ChEBI" id="CHEBI:30616"/>
    </ligand>
</feature>
<dbReference type="SFLD" id="SFLDF00027">
    <property type="entry name" value="p-type_atpase"/>
    <property type="match status" value="1"/>
</dbReference>
<dbReference type="GO" id="GO:0005524">
    <property type="term" value="F:ATP binding"/>
    <property type="evidence" value="ECO:0007669"/>
    <property type="project" value="UniProtKB-UniRule"/>
</dbReference>
<dbReference type="Gene3D" id="3.40.1110.10">
    <property type="entry name" value="Calcium-transporting ATPase, cytoplasmic domain N"/>
    <property type="match status" value="1"/>
</dbReference>
<proteinExistence type="inferred from homology"/>
<dbReference type="EMBL" id="HE575324">
    <property type="protein sequence ID" value="CCC94924.1"/>
    <property type="molecule type" value="Genomic_DNA"/>
</dbReference>
<dbReference type="GO" id="GO:0000287">
    <property type="term" value="F:magnesium ion binding"/>
    <property type="evidence" value="ECO:0007669"/>
    <property type="project" value="UniProtKB-UniRule"/>
</dbReference>
<feature type="transmembrane region" description="Helical" evidence="15">
    <location>
        <begin position="964"/>
        <end position="983"/>
    </location>
</feature>
<name>G0UZV5_TRYCI</name>
<dbReference type="InterPro" id="IPR018303">
    <property type="entry name" value="ATPase_P-typ_P_site"/>
</dbReference>
<dbReference type="VEuPathDB" id="TriTrypDB:TcIL3000.11.3220"/>
<evidence type="ECO:0000256" key="12">
    <source>
        <dbReference type="PIRSR" id="PIRSR606539-1"/>
    </source>
</evidence>
<feature type="binding site" evidence="14">
    <location>
        <position position="409"/>
    </location>
    <ligand>
        <name>Mg(2+)</name>
        <dbReference type="ChEBI" id="CHEBI:18420"/>
    </ligand>
</feature>
<feature type="binding site" evidence="13">
    <location>
        <position position="587"/>
    </location>
    <ligand>
        <name>ATP</name>
        <dbReference type="ChEBI" id="CHEBI:30616"/>
    </ligand>
</feature>
<feature type="domain" description="P-type ATPase N-terminal" evidence="16">
    <location>
        <begin position="31"/>
        <end position="97"/>
    </location>
</feature>
<keyword evidence="7 14" id="KW-0460">Magnesium</keyword>
<feature type="transmembrane region" description="Helical" evidence="15">
    <location>
        <begin position="853"/>
        <end position="872"/>
    </location>
</feature>
<dbReference type="InterPro" id="IPR044492">
    <property type="entry name" value="P_typ_ATPase_HD_dom"/>
</dbReference>
<dbReference type="InterPro" id="IPR001757">
    <property type="entry name" value="P_typ_ATPase"/>
</dbReference>
<dbReference type="EC" id="7.6.2.1" evidence="15"/>
<dbReference type="InterPro" id="IPR023214">
    <property type="entry name" value="HAD_sf"/>
</dbReference>
<feature type="binding site" evidence="13">
    <location>
        <position position="551"/>
    </location>
    <ligand>
        <name>ATP</name>
        <dbReference type="ChEBI" id="CHEBI:30616"/>
    </ligand>
</feature>
<reference evidence="18" key="1">
    <citation type="journal article" date="2012" name="Proc. Natl. Acad. Sci. U.S.A.">
        <title>Antigenic diversity is generated by distinct evolutionary mechanisms in African trypanosome species.</title>
        <authorList>
            <person name="Jackson A.P."/>
            <person name="Berry A."/>
            <person name="Aslett M."/>
            <person name="Allison H.C."/>
            <person name="Burton P."/>
            <person name="Vavrova-Anderson J."/>
            <person name="Brown R."/>
            <person name="Browne H."/>
            <person name="Corton N."/>
            <person name="Hauser H."/>
            <person name="Gamble J."/>
            <person name="Gilderthorp R."/>
            <person name="Marcello L."/>
            <person name="McQuillan J."/>
            <person name="Otto T.D."/>
            <person name="Quail M.A."/>
            <person name="Sanders M.J."/>
            <person name="van Tonder A."/>
            <person name="Ginger M.L."/>
            <person name="Field M.C."/>
            <person name="Barry J.D."/>
            <person name="Hertz-Fowler C."/>
            <person name="Berriman M."/>
        </authorList>
    </citation>
    <scope>NUCLEOTIDE SEQUENCE</scope>
    <source>
        <strain evidence="18">IL3000</strain>
    </source>
</reference>